<evidence type="ECO:0000313" key="1">
    <source>
        <dbReference type="EMBL" id="KAI9174888.1"/>
    </source>
</evidence>
<dbReference type="Proteomes" id="UP001064489">
    <property type="component" value="Chromosome 8"/>
</dbReference>
<evidence type="ECO:0000313" key="2">
    <source>
        <dbReference type="Proteomes" id="UP001064489"/>
    </source>
</evidence>
<reference evidence="1" key="1">
    <citation type="journal article" date="2022" name="Plant J.">
        <title>Strategies of tolerance reflected in two North American maple genomes.</title>
        <authorList>
            <person name="McEvoy S.L."/>
            <person name="Sezen U.U."/>
            <person name="Trouern-Trend A."/>
            <person name="McMahon S.M."/>
            <person name="Schaberg P.G."/>
            <person name="Yang J."/>
            <person name="Wegrzyn J.L."/>
            <person name="Swenson N.G."/>
        </authorList>
    </citation>
    <scope>NUCLEOTIDE SEQUENCE</scope>
    <source>
        <strain evidence="1">91603</strain>
    </source>
</reference>
<proteinExistence type="predicted"/>
<protein>
    <submittedName>
        <fullName evidence="1">Uncharacterized protein</fullName>
    </submittedName>
</protein>
<comment type="caution">
    <text evidence="1">The sequence shown here is derived from an EMBL/GenBank/DDBJ whole genome shotgun (WGS) entry which is preliminary data.</text>
</comment>
<name>A0AAD5NQ12_ACENE</name>
<accession>A0AAD5NQ12</accession>
<reference evidence="1" key="2">
    <citation type="submission" date="2023-02" db="EMBL/GenBank/DDBJ databases">
        <authorList>
            <person name="Swenson N.G."/>
            <person name="Wegrzyn J.L."/>
            <person name="Mcevoy S.L."/>
        </authorList>
    </citation>
    <scope>NUCLEOTIDE SEQUENCE</scope>
    <source>
        <strain evidence="1">91603</strain>
        <tissue evidence="1">Leaf</tissue>
    </source>
</reference>
<sequence>MSFPRGRPVWRRGRVLLRRGRPRLEKGIADLTNAIKDSYLSALRASEWSRAEFKGAAVQLPAAALRQLSGDHRRPVAIAYHRSPPFGSYRLPPITTTLSIRPPPPITTVNNDN</sequence>
<dbReference type="EMBL" id="JAJSOW010000103">
    <property type="protein sequence ID" value="KAI9174888.1"/>
    <property type="molecule type" value="Genomic_DNA"/>
</dbReference>
<keyword evidence="2" id="KW-1185">Reference proteome</keyword>
<dbReference type="AlphaFoldDB" id="A0AAD5NQ12"/>
<gene>
    <name evidence="1" type="ORF">LWI28_024155</name>
</gene>
<organism evidence="1 2">
    <name type="scientific">Acer negundo</name>
    <name type="common">Box elder</name>
    <dbReference type="NCBI Taxonomy" id="4023"/>
    <lineage>
        <taxon>Eukaryota</taxon>
        <taxon>Viridiplantae</taxon>
        <taxon>Streptophyta</taxon>
        <taxon>Embryophyta</taxon>
        <taxon>Tracheophyta</taxon>
        <taxon>Spermatophyta</taxon>
        <taxon>Magnoliopsida</taxon>
        <taxon>eudicotyledons</taxon>
        <taxon>Gunneridae</taxon>
        <taxon>Pentapetalae</taxon>
        <taxon>rosids</taxon>
        <taxon>malvids</taxon>
        <taxon>Sapindales</taxon>
        <taxon>Sapindaceae</taxon>
        <taxon>Hippocastanoideae</taxon>
        <taxon>Acereae</taxon>
        <taxon>Acer</taxon>
    </lineage>
</organism>